<accession>A0ABW5CT54</accession>
<keyword evidence="1" id="KW-0732">Signal</keyword>
<evidence type="ECO:0000313" key="4">
    <source>
        <dbReference type="Proteomes" id="UP001597374"/>
    </source>
</evidence>
<feature type="domain" description="HMA" evidence="2">
    <location>
        <begin position="29"/>
        <end position="95"/>
    </location>
</feature>
<evidence type="ECO:0000256" key="1">
    <source>
        <dbReference type="SAM" id="SignalP"/>
    </source>
</evidence>
<feature type="signal peptide" evidence="1">
    <location>
        <begin position="1"/>
        <end position="22"/>
    </location>
</feature>
<dbReference type="SUPFAM" id="SSF55008">
    <property type="entry name" value="HMA, heavy metal-associated domain"/>
    <property type="match status" value="1"/>
</dbReference>
<dbReference type="PROSITE" id="PS50846">
    <property type="entry name" value="HMA_2"/>
    <property type="match status" value="1"/>
</dbReference>
<protein>
    <submittedName>
        <fullName evidence="3">Heavy-metal-associated domain-containing protein</fullName>
    </submittedName>
</protein>
<dbReference type="Pfam" id="PF00403">
    <property type="entry name" value="HMA"/>
    <property type="match status" value="1"/>
</dbReference>
<keyword evidence="4" id="KW-1185">Reference proteome</keyword>
<dbReference type="InterPro" id="IPR006121">
    <property type="entry name" value="HMA_dom"/>
</dbReference>
<dbReference type="EMBL" id="JBHUIM010000001">
    <property type="protein sequence ID" value="MFD2245666.1"/>
    <property type="molecule type" value="Genomic_DNA"/>
</dbReference>
<reference evidence="4" key="1">
    <citation type="journal article" date="2019" name="Int. J. Syst. Evol. Microbiol.">
        <title>The Global Catalogue of Microorganisms (GCM) 10K type strain sequencing project: providing services to taxonomists for standard genome sequencing and annotation.</title>
        <authorList>
            <consortium name="The Broad Institute Genomics Platform"/>
            <consortium name="The Broad Institute Genome Sequencing Center for Infectious Disease"/>
            <person name="Wu L."/>
            <person name="Ma J."/>
        </authorList>
    </citation>
    <scope>NUCLEOTIDE SEQUENCE [LARGE SCALE GENOMIC DNA]</scope>
    <source>
        <strain evidence="4">CGMCC 4.1782</strain>
    </source>
</reference>
<evidence type="ECO:0000259" key="2">
    <source>
        <dbReference type="PROSITE" id="PS50846"/>
    </source>
</evidence>
<sequence>MKNLKVLFFAVIMACVSMAAQAQTGKKGNETVTIKTSAVCDMCKKTIEKAMAYEKGVKSSNLDVESQMLTIVFDSKKTDADKVRKAVNETGYDADDKPANPRAYNKLDDCCKKELGVH</sequence>
<evidence type="ECO:0000313" key="3">
    <source>
        <dbReference type="EMBL" id="MFD2245666.1"/>
    </source>
</evidence>
<name>A0ABW5CT54_9BACT</name>
<dbReference type="InterPro" id="IPR036163">
    <property type="entry name" value="HMA_dom_sf"/>
</dbReference>
<dbReference type="CDD" id="cd00371">
    <property type="entry name" value="HMA"/>
    <property type="match status" value="1"/>
</dbReference>
<dbReference type="Proteomes" id="UP001597374">
    <property type="component" value="Unassembled WGS sequence"/>
</dbReference>
<feature type="chain" id="PRO_5046597773" evidence="1">
    <location>
        <begin position="23"/>
        <end position="118"/>
    </location>
</feature>
<organism evidence="3 4">
    <name type="scientific">Pontibacter ruber</name>
    <dbReference type="NCBI Taxonomy" id="1343895"/>
    <lineage>
        <taxon>Bacteria</taxon>
        <taxon>Pseudomonadati</taxon>
        <taxon>Bacteroidota</taxon>
        <taxon>Cytophagia</taxon>
        <taxon>Cytophagales</taxon>
        <taxon>Hymenobacteraceae</taxon>
        <taxon>Pontibacter</taxon>
    </lineage>
</organism>
<proteinExistence type="predicted"/>
<dbReference type="RefSeq" id="WP_250427322.1">
    <property type="nucleotide sequence ID" value="NZ_JALPRR010000001.1"/>
</dbReference>
<dbReference type="Gene3D" id="3.30.70.100">
    <property type="match status" value="1"/>
</dbReference>
<gene>
    <name evidence="3" type="ORF">ACFSKP_05335</name>
</gene>
<comment type="caution">
    <text evidence="3">The sequence shown here is derived from an EMBL/GenBank/DDBJ whole genome shotgun (WGS) entry which is preliminary data.</text>
</comment>